<dbReference type="Gene3D" id="3.90.550.10">
    <property type="entry name" value="Spore Coat Polysaccharide Biosynthesis Protein SpsA, Chain A"/>
    <property type="match status" value="1"/>
</dbReference>
<dbReference type="PANTHER" id="PTHR43179:SF12">
    <property type="entry name" value="GALACTOFURANOSYLTRANSFERASE GLFT2"/>
    <property type="match status" value="1"/>
</dbReference>
<evidence type="ECO:0000259" key="5">
    <source>
        <dbReference type="Pfam" id="PF00535"/>
    </source>
</evidence>
<sequence>MLFVSIVIPVFNDAKRLKLCLNALENQTYPKHLYEVIVVDNGSNKEQNISGLVTQFEQVRITDESSPGSYAARNKGISIAKGEIVAFTDADCIPTINWIENGVKNLLHTPNCGLVAGKIDIFFKDPNHLSVVELYESIMALPQMEFLKKHNYGATANVFTLKSVIDKVGFFDANLKSSGDVEWGQRVAAYGYGQIYAEDTCVAHPARHSFQDLYKKTVRYAGGSYDLQIKRSKSAWERNKKFIISVIQDLIPPLIFTCNVFLDSRLKNFRQKSQVSLVMFFIRYISVWEKMRLKFGGYSTRE</sequence>
<keyword evidence="3" id="KW-0328">Glycosyltransferase</keyword>
<evidence type="ECO:0000256" key="4">
    <source>
        <dbReference type="ARBA" id="ARBA00022679"/>
    </source>
</evidence>
<keyword evidence="4" id="KW-0808">Transferase</keyword>
<accession>A0ABR9ULT3</accession>
<dbReference type="InterPro" id="IPR001173">
    <property type="entry name" value="Glyco_trans_2-like"/>
</dbReference>
<dbReference type="SUPFAM" id="SSF53448">
    <property type="entry name" value="Nucleotide-diphospho-sugar transferases"/>
    <property type="match status" value="1"/>
</dbReference>
<gene>
    <name evidence="6" type="ORF">IQ230_02415</name>
</gene>
<organism evidence="6 7">
    <name type="scientific">Gloeocapsopsis crepidinum LEGE 06123</name>
    <dbReference type="NCBI Taxonomy" id="588587"/>
    <lineage>
        <taxon>Bacteria</taxon>
        <taxon>Bacillati</taxon>
        <taxon>Cyanobacteriota</taxon>
        <taxon>Cyanophyceae</taxon>
        <taxon>Oscillatoriophycideae</taxon>
        <taxon>Chroococcales</taxon>
        <taxon>Chroococcaceae</taxon>
        <taxon>Gloeocapsopsis</taxon>
    </lineage>
</organism>
<evidence type="ECO:0000256" key="1">
    <source>
        <dbReference type="ARBA" id="ARBA00004776"/>
    </source>
</evidence>
<reference evidence="6 7" key="1">
    <citation type="submission" date="2020-10" db="EMBL/GenBank/DDBJ databases">
        <authorList>
            <person name="Castelo-Branco R."/>
            <person name="Eusebio N."/>
            <person name="Adriana R."/>
            <person name="Vieira A."/>
            <person name="Brugerolle De Fraissinette N."/>
            <person name="Rezende De Castro R."/>
            <person name="Schneider M.P."/>
            <person name="Vasconcelos V."/>
            <person name="Leao P.N."/>
        </authorList>
    </citation>
    <scope>NUCLEOTIDE SEQUENCE [LARGE SCALE GENOMIC DNA]</scope>
    <source>
        <strain evidence="6 7">LEGE 06123</strain>
    </source>
</reference>
<dbReference type="Proteomes" id="UP000651156">
    <property type="component" value="Unassembled WGS sequence"/>
</dbReference>
<protein>
    <submittedName>
        <fullName evidence="6">Glycosyltransferase</fullName>
    </submittedName>
</protein>
<comment type="pathway">
    <text evidence="1">Cell wall biogenesis; cell wall polysaccharide biosynthesis.</text>
</comment>
<feature type="domain" description="Glycosyltransferase 2-like" evidence="5">
    <location>
        <begin position="5"/>
        <end position="137"/>
    </location>
</feature>
<evidence type="ECO:0000313" key="6">
    <source>
        <dbReference type="EMBL" id="MBE9189239.1"/>
    </source>
</evidence>
<keyword evidence="7" id="KW-1185">Reference proteome</keyword>
<dbReference type="InterPro" id="IPR029044">
    <property type="entry name" value="Nucleotide-diphossugar_trans"/>
</dbReference>
<dbReference type="EMBL" id="JADEWN010000004">
    <property type="protein sequence ID" value="MBE9189239.1"/>
    <property type="molecule type" value="Genomic_DNA"/>
</dbReference>
<evidence type="ECO:0000313" key="7">
    <source>
        <dbReference type="Proteomes" id="UP000651156"/>
    </source>
</evidence>
<dbReference type="PANTHER" id="PTHR43179">
    <property type="entry name" value="RHAMNOSYLTRANSFERASE WBBL"/>
    <property type="match status" value="1"/>
</dbReference>
<dbReference type="Pfam" id="PF00535">
    <property type="entry name" value="Glycos_transf_2"/>
    <property type="match status" value="1"/>
</dbReference>
<proteinExistence type="inferred from homology"/>
<evidence type="ECO:0000256" key="2">
    <source>
        <dbReference type="ARBA" id="ARBA00006739"/>
    </source>
</evidence>
<comment type="similarity">
    <text evidence="2">Belongs to the glycosyltransferase 2 family.</text>
</comment>
<evidence type="ECO:0000256" key="3">
    <source>
        <dbReference type="ARBA" id="ARBA00022676"/>
    </source>
</evidence>
<comment type="caution">
    <text evidence="6">The sequence shown here is derived from an EMBL/GenBank/DDBJ whole genome shotgun (WGS) entry which is preliminary data.</text>
</comment>
<name>A0ABR9ULT3_9CHRO</name>